<evidence type="ECO:0000256" key="1">
    <source>
        <dbReference type="ARBA" id="ARBA00022679"/>
    </source>
</evidence>
<dbReference type="AlphaFoldDB" id="A0A7R8W9S4"/>
<dbReference type="EMBL" id="OB661194">
    <property type="protein sequence ID" value="CAD7227605.1"/>
    <property type="molecule type" value="Genomic_DNA"/>
</dbReference>
<keyword evidence="1" id="KW-0808">Transferase</keyword>
<keyword evidence="4" id="KW-0443">Lipid metabolism</keyword>
<name>A0A7R8W9S4_9CRUS</name>
<evidence type="ECO:0000256" key="6">
    <source>
        <dbReference type="ARBA" id="ARBA00023315"/>
    </source>
</evidence>
<evidence type="ECO:0000313" key="7">
    <source>
        <dbReference type="EMBL" id="CAD7227605.1"/>
    </source>
</evidence>
<evidence type="ECO:0000256" key="2">
    <source>
        <dbReference type="ARBA" id="ARBA00022692"/>
    </source>
</evidence>
<dbReference type="GO" id="GO:0016746">
    <property type="term" value="F:acyltransferase activity"/>
    <property type="evidence" value="ECO:0007669"/>
    <property type="project" value="UniProtKB-KW"/>
</dbReference>
<keyword evidence="6" id="KW-0012">Acyltransferase</keyword>
<evidence type="ECO:0000256" key="4">
    <source>
        <dbReference type="ARBA" id="ARBA00023098"/>
    </source>
</evidence>
<protein>
    <submittedName>
        <fullName evidence="7">Uncharacterized protein</fullName>
    </submittedName>
</protein>
<keyword evidence="5" id="KW-0472">Membrane</keyword>
<organism evidence="7">
    <name type="scientific">Cyprideis torosa</name>
    <dbReference type="NCBI Taxonomy" id="163714"/>
    <lineage>
        <taxon>Eukaryota</taxon>
        <taxon>Metazoa</taxon>
        <taxon>Ecdysozoa</taxon>
        <taxon>Arthropoda</taxon>
        <taxon>Crustacea</taxon>
        <taxon>Oligostraca</taxon>
        <taxon>Ostracoda</taxon>
        <taxon>Podocopa</taxon>
        <taxon>Podocopida</taxon>
        <taxon>Cytherocopina</taxon>
        <taxon>Cytheroidea</taxon>
        <taxon>Cytherideidae</taxon>
        <taxon>Cyprideis</taxon>
    </lineage>
</organism>
<proteinExistence type="predicted"/>
<dbReference type="PANTHER" id="PTHR23063">
    <property type="entry name" value="PHOSPHOLIPID ACYLTRANSFERASE"/>
    <property type="match status" value="1"/>
</dbReference>
<dbReference type="PANTHER" id="PTHR23063:SF52">
    <property type="entry name" value="LYSOPHOSPHATIDYLCHOLINE ACYLTRANSFERASE"/>
    <property type="match status" value="1"/>
</dbReference>
<keyword evidence="2" id="KW-0812">Transmembrane</keyword>
<evidence type="ECO:0000256" key="3">
    <source>
        <dbReference type="ARBA" id="ARBA00022989"/>
    </source>
</evidence>
<evidence type="ECO:0000256" key="5">
    <source>
        <dbReference type="ARBA" id="ARBA00023136"/>
    </source>
</evidence>
<sequence>MACRYLQQDKDIALRGVGLTYFKEDHEPSSPSPPWLLQALGVKFYVDRNTQYAVNALRTNPQGRPILVLPEGTTTNGHIGLLEFHQSWFESFSGDMLQPVYLSAWRPFPKVALTTVESPFWGDIFWMFFSPFTLFTIRFLSPVHARVGADGVRGRIAEAGGLALTPHKLGDKKEMLKRMRQEAAERNQQANAPGNAYGGSFSYPIGQVRSGINIESFAERKRVMIEEARRKYIEKHGLNLPSTSLPSVN</sequence>
<accession>A0A7R8W9S4</accession>
<gene>
    <name evidence="7" type="ORF">CTOB1V02_LOCUS5506</name>
</gene>
<dbReference type="OrthoDB" id="1854593at2759"/>
<reference evidence="7" key="1">
    <citation type="submission" date="2020-11" db="EMBL/GenBank/DDBJ databases">
        <authorList>
            <person name="Tran Van P."/>
        </authorList>
    </citation>
    <scope>NUCLEOTIDE SEQUENCE</scope>
</reference>
<keyword evidence="3" id="KW-1133">Transmembrane helix</keyword>
<dbReference type="GO" id="GO:0006629">
    <property type="term" value="P:lipid metabolic process"/>
    <property type="evidence" value="ECO:0007669"/>
    <property type="project" value="UniProtKB-KW"/>
</dbReference>